<feature type="compositionally biased region" description="Low complexity" evidence="2">
    <location>
        <begin position="118"/>
        <end position="135"/>
    </location>
</feature>
<dbReference type="InterPro" id="IPR036779">
    <property type="entry name" value="LysM_dom_sf"/>
</dbReference>
<dbReference type="SMART" id="SM00257">
    <property type="entry name" value="LysM"/>
    <property type="match status" value="1"/>
</dbReference>
<evidence type="ECO:0000313" key="4">
    <source>
        <dbReference type="EMBL" id="GGC98628.1"/>
    </source>
</evidence>
<accession>A0ABQ1PKA3</accession>
<sequence>MQSAVQTGQGPYVSDVRTAVYGAKQLGVLLLALMLTACAGPSGIVPIDDRGRGGGKQMQTVTSGTHRVQRGETLYQIAFRYGWDWKELARANNMREPYTIYPGQEISLRPQGGSRAVAPPLSTSRPSTPRISTPSAPDPTPVVVRPAPSKPVATPNLPARVSGWNWPAQGTLISRFQSNGSLNKGIDIAGKQGQPIKAAADGAVVYAGRGLLGYGEMIIVKHDETYLSAYAHNSLLMVKEGDRVRSGQTIAEMGSTGTDRVKLHFEIRRKGQPVDPLVYLPKL</sequence>
<evidence type="ECO:0000259" key="3">
    <source>
        <dbReference type="PROSITE" id="PS51782"/>
    </source>
</evidence>
<name>A0ABQ1PKA3_9GAMM</name>
<gene>
    <name evidence="4" type="ORF">GCM10007418_17480</name>
</gene>
<protein>
    <submittedName>
        <fullName evidence="4">Lipoprotein NlpD/LppB</fullName>
    </submittedName>
</protein>
<keyword evidence="5" id="KW-1185">Reference proteome</keyword>
<dbReference type="InterPro" id="IPR050570">
    <property type="entry name" value="Cell_wall_metabolism_enzyme"/>
</dbReference>
<feature type="domain" description="LysM" evidence="3">
    <location>
        <begin position="64"/>
        <end position="108"/>
    </location>
</feature>
<comment type="caution">
    <text evidence="4">The sequence shown here is derived from an EMBL/GenBank/DDBJ whole genome shotgun (WGS) entry which is preliminary data.</text>
</comment>
<dbReference type="CDD" id="cd12797">
    <property type="entry name" value="M23_peptidase"/>
    <property type="match status" value="1"/>
</dbReference>
<dbReference type="SUPFAM" id="SSF51261">
    <property type="entry name" value="Duplicated hybrid motif"/>
    <property type="match status" value="1"/>
</dbReference>
<reference evidence="5" key="1">
    <citation type="journal article" date="2019" name="Int. J. Syst. Evol. Microbiol.">
        <title>The Global Catalogue of Microorganisms (GCM) 10K type strain sequencing project: providing services to taxonomists for standard genome sequencing and annotation.</title>
        <authorList>
            <consortium name="The Broad Institute Genomics Platform"/>
            <consortium name="The Broad Institute Genome Sequencing Center for Infectious Disease"/>
            <person name="Wu L."/>
            <person name="Ma J."/>
        </authorList>
    </citation>
    <scope>NUCLEOTIDE SEQUENCE [LARGE SCALE GENOMIC DNA]</scope>
    <source>
        <strain evidence="5">CGMCC 1.12482</strain>
    </source>
</reference>
<proteinExistence type="inferred from homology"/>
<dbReference type="PROSITE" id="PS51782">
    <property type="entry name" value="LYSM"/>
    <property type="match status" value="1"/>
</dbReference>
<comment type="similarity">
    <text evidence="1">Belongs to the E.coli NlpD/Haemophilus LppB family.</text>
</comment>
<dbReference type="Pfam" id="PF01476">
    <property type="entry name" value="LysM"/>
    <property type="match status" value="1"/>
</dbReference>
<evidence type="ECO:0000256" key="2">
    <source>
        <dbReference type="SAM" id="MobiDB-lite"/>
    </source>
</evidence>
<dbReference type="InterPro" id="IPR016047">
    <property type="entry name" value="M23ase_b-sheet_dom"/>
</dbReference>
<organism evidence="4 5">
    <name type="scientific">Halopseudomonas salina</name>
    <dbReference type="NCBI Taxonomy" id="1323744"/>
    <lineage>
        <taxon>Bacteria</taxon>
        <taxon>Pseudomonadati</taxon>
        <taxon>Pseudomonadota</taxon>
        <taxon>Gammaproteobacteria</taxon>
        <taxon>Pseudomonadales</taxon>
        <taxon>Pseudomonadaceae</taxon>
        <taxon>Halopseudomonas</taxon>
    </lineage>
</organism>
<feature type="region of interest" description="Disordered" evidence="2">
    <location>
        <begin position="105"/>
        <end position="142"/>
    </location>
</feature>
<dbReference type="InterPro" id="IPR018392">
    <property type="entry name" value="LysM"/>
</dbReference>
<dbReference type="CDD" id="cd00118">
    <property type="entry name" value="LysM"/>
    <property type="match status" value="1"/>
</dbReference>
<evidence type="ECO:0000256" key="1">
    <source>
        <dbReference type="ARBA" id="ARBA00038420"/>
    </source>
</evidence>
<dbReference type="InterPro" id="IPR011055">
    <property type="entry name" value="Dup_hybrid_motif"/>
</dbReference>
<keyword evidence="4" id="KW-0449">Lipoprotein</keyword>
<dbReference type="PANTHER" id="PTHR21666">
    <property type="entry name" value="PEPTIDASE-RELATED"/>
    <property type="match status" value="1"/>
</dbReference>
<dbReference type="Gene3D" id="2.70.70.10">
    <property type="entry name" value="Glucose Permease (Domain IIA)"/>
    <property type="match status" value="1"/>
</dbReference>
<dbReference type="Pfam" id="PF01551">
    <property type="entry name" value="Peptidase_M23"/>
    <property type="match status" value="1"/>
</dbReference>
<dbReference type="PANTHER" id="PTHR21666:SF263">
    <property type="entry name" value="MUREIN HYDROLASE ACTIVATOR NLPD"/>
    <property type="match status" value="1"/>
</dbReference>
<dbReference type="EMBL" id="BMFF01000003">
    <property type="protein sequence ID" value="GGC98628.1"/>
    <property type="molecule type" value="Genomic_DNA"/>
</dbReference>
<evidence type="ECO:0000313" key="5">
    <source>
        <dbReference type="Proteomes" id="UP000638188"/>
    </source>
</evidence>
<dbReference type="Gene3D" id="3.10.350.10">
    <property type="entry name" value="LysM domain"/>
    <property type="match status" value="1"/>
</dbReference>
<dbReference type="Proteomes" id="UP000638188">
    <property type="component" value="Unassembled WGS sequence"/>
</dbReference>